<protein>
    <submittedName>
        <fullName evidence="1">Uncharacterized protein</fullName>
    </submittedName>
</protein>
<proteinExistence type="predicted"/>
<dbReference type="EMBL" id="BAZW01000012">
    <property type="protein sequence ID" value="GAO29740.1"/>
    <property type="molecule type" value="Genomic_DNA"/>
</dbReference>
<evidence type="ECO:0000313" key="2">
    <source>
        <dbReference type="Proteomes" id="UP000032900"/>
    </source>
</evidence>
<evidence type="ECO:0000313" key="1">
    <source>
        <dbReference type="EMBL" id="GAO29740.1"/>
    </source>
</evidence>
<keyword evidence="2" id="KW-1185">Reference proteome</keyword>
<dbReference type="STRING" id="1236989.JCM15548_11960"/>
<gene>
    <name evidence="1" type="ORF">JCM15548_11960</name>
</gene>
<dbReference type="Proteomes" id="UP000032900">
    <property type="component" value="Unassembled WGS sequence"/>
</dbReference>
<dbReference type="OrthoDB" id="1118936at2"/>
<dbReference type="RefSeq" id="WP_062124201.1">
    <property type="nucleotide sequence ID" value="NZ_BAZW01000012.1"/>
</dbReference>
<accession>A0A0E9LXY7</accession>
<name>A0A0E9LXY7_9BACT</name>
<comment type="caution">
    <text evidence="1">The sequence shown here is derived from an EMBL/GenBank/DDBJ whole genome shotgun (WGS) entry which is preliminary data.</text>
</comment>
<sequence length="315" mass="36445">MIDVYQKQVFETRETICQVTHHDRLLLECSKVLKNEISELRKTSSALRRAGILPETYNKSQLWHLICSTFSPDSTKRSVTRQKLLIMQLNCLASEEIVYNLSRRLENMSYSGEINLKRIRRDEQKFQRQLEKASELMEGSTQVRFINFTKKIGDYKGQLKAAREARIHGEAAHRHLRNLSNDLREITFWGSGEAALPGENDDHANALLERMFESVINACIHLCGFKSEVNEFAQSRDLDLHFQAVMHFRTDFFNCLTADWVESRKLRMTGFCVQKTVDSLGMLMKGLSSRILKIEEELEIIHEESSAILMVAEKV</sequence>
<reference evidence="1 2" key="1">
    <citation type="journal article" date="2015" name="Microbes Environ.">
        <title>Distribution and evolution of nitrogen fixation genes in the phylum bacteroidetes.</title>
        <authorList>
            <person name="Inoue J."/>
            <person name="Oshima K."/>
            <person name="Suda W."/>
            <person name="Sakamoto M."/>
            <person name="Iino T."/>
            <person name="Noda S."/>
            <person name="Hongoh Y."/>
            <person name="Hattori M."/>
            <person name="Ohkuma M."/>
        </authorList>
    </citation>
    <scope>NUCLEOTIDE SEQUENCE [LARGE SCALE GENOMIC DNA]</scope>
    <source>
        <strain evidence="1">JCM 15548</strain>
    </source>
</reference>
<organism evidence="1 2">
    <name type="scientific">Geofilum rubicundum JCM 15548</name>
    <dbReference type="NCBI Taxonomy" id="1236989"/>
    <lineage>
        <taxon>Bacteria</taxon>
        <taxon>Pseudomonadati</taxon>
        <taxon>Bacteroidota</taxon>
        <taxon>Bacteroidia</taxon>
        <taxon>Marinilabiliales</taxon>
        <taxon>Marinilabiliaceae</taxon>
        <taxon>Geofilum</taxon>
    </lineage>
</organism>
<dbReference type="AlphaFoldDB" id="A0A0E9LXY7"/>